<dbReference type="RefSeq" id="WP_062274208.1">
    <property type="nucleotide sequence ID" value="NZ_LSYU01000043.1"/>
</dbReference>
<accession>A0ABR5VGZ1</accession>
<evidence type="ECO:0000256" key="6">
    <source>
        <dbReference type="ARBA" id="ARBA00022982"/>
    </source>
</evidence>
<comment type="caution">
    <text evidence="11">The sequence shown here is derived from an EMBL/GenBank/DDBJ whole genome shotgun (WGS) entry which is preliminary data.</text>
</comment>
<dbReference type="PANTHER" id="PTHR33751:SF9">
    <property type="entry name" value="CYTOCHROME C4"/>
    <property type="match status" value="1"/>
</dbReference>
<keyword evidence="5" id="KW-0574">Periplasm</keyword>
<evidence type="ECO:0000313" key="11">
    <source>
        <dbReference type="EMBL" id="KXX64946.1"/>
    </source>
</evidence>
<evidence type="ECO:0000256" key="3">
    <source>
        <dbReference type="ARBA" id="ARBA00022617"/>
    </source>
</evidence>
<keyword evidence="6" id="KW-0249">Electron transport</keyword>
<feature type="signal peptide" evidence="9">
    <location>
        <begin position="1"/>
        <end position="22"/>
    </location>
</feature>
<evidence type="ECO:0000313" key="12">
    <source>
        <dbReference type="Proteomes" id="UP000075766"/>
    </source>
</evidence>
<dbReference type="Proteomes" id="UP000075766">
    <property type="component" value="Unassembled WGS sequence"/>
</dbReference>
<keyword evidence="7 8" id="KW-0408">Iron</keyword>
<evidence type="ECO:0000256" key="4">
    <source>
        <dbReference type="ARBA" id="ARBA00022723"/>
    </source>
</evidence>
<name>A0ABR5VGZ1_MARGR</name>
<keyword evidence="4 8" id="KW-0479">Metal-binding</keyword>
<dbReference type="PIRSF" id="PIRSF000005">
    <property type="entry name" value="Cytochrome_c4"/>
    <property type="match status" value="1"/>
</dbReference>
<feature type="domain" description="Cytochrome c" evidence="10">
    <location>
        <begin position="29"/>
        <end position="108"/>
    </location>
</feature>
<sequence>MMKTWLISVSAAAVLMSGAAMAADGFELGDPKAGEAKANAICQACHAADGNSIVPLWPKLAGQHPEYAYKQLMQFKNGERYNVQMTPMALPLTEKEMRDVVTYYSQQVQTGGVADRELAALGEKIYRAGNPKSGVPACSGCHGPAGMGQGLSKFPRLAGQHADYIKQTLEYFRQGERANDPNGMMRGVTARMTDKEIAAVAQYVQGLRND</sequence>
<evidence type="ECO:0000256" key="7">
    <source>
        <dbReference type="ARBA" id="ARBA00023004"/>
    </source>
</evidence>
<evidence type="ECO:0000256" key="8">
    <source>
        <dbReference type="PROSITE-ProRule" id="PRU00433"/>
    </source>
</evidence>
<dbReference type="PROSITE" id="PS51007">
    <property type="entry name" value="CYTC"/>
    <property type="match status" value="2"/>
</dbReference>
<feature type="chain" id="PRO_5046303703" evidence="9">
    <location>
        <begin position="23"/>
        <end position="210"/>
    </location>
</feature>
<keyword evidence="3 8" id="KW-0349">Heme</keyword>
<dbReference type="InterPro" id="IPR009056">
    <property type="entry name" value="Cyt_c-like_dom"/>
</dbReference>
<evidence type="ECO:0000259" key="10">
    <source>
        <dbReference type="PROSITE" id="PS51007"/>
    </source>
</evidence>
<dbReference type="Pfam" id="PF00034">
    <property type="entry name" value="Cytochrom_C"/>
    <property type="match status" value="2"/>
</dbReference>
<evidence type="ECO:0000256" key="1">
    <source>
        <dbReference type="ARBA" id="ARBA00004418"/>
    </source>
</evidence>
<evidence type="ECO:0000256" key="2">
    <source>
        <dbReference type="ARBA" id="ARBA00022448"/>
    </source>
</evidence>
<dbReference type="PANTHER" id="PTHR33751">
    <property type="entry name" value="CBB3-TYPE CYTOCHROME C OXIDASE SUBUNIT FIXP"/>
    <property type="match status" value="1"/>
</dbReference>
<evidence type="ECO:0000256" key="5">
    <source>
        <dbReference type="ARBA" id="ARBA00022764"/>
    </source>
</evidence>
<dbReference type="InterPro" id="IPR036909">
    <property type="entry name" value="Cyt_c-like_dom_sf"/>
</dbReference>
<organism evidence="11 12">
    <name type="scientific">Marichromatium gracile</name>
    <name type="common">Chromatium gracile</name>
    <dbReference type="NCBI Taxonomy" id="1048"/>
    <lineage>
        <taxon>Bacteria</taxon>
        <taxon>Pseudomonadati</taxon>
        <taxon>Pseudomonadota</taxon>
        <taxon>Gammaproteobacteria</taxon>
        <taxon>Chromatiales</taxon>
        <taxon>Chromatiaceae</taxon>
        <taxon>Marichromatium</taxon>
    </lineage>
</organism>
<dbReference type="SUPFAM" id="SSF46626">
    <property type="entry name" value="Cytochrome c"/>
    <property type="match status" value="2"/>
</dbReference>
<keyword evidence="2" id="KW-0813">Transport</keyword>
<dbReference type="InterPro" id="IPR050597">
    <property type="entry name" value="Cytochrome_c_Oxidase_Subunit"/>
</dbReference>
<feature type="domain" description="Cytochrome c" evidence="10">
    <location>
        <begin position="117"/>
        <end position="208"/>
    </location>
</feature>
<proteinExistence type="predicted"/>
<gene>
    <name evidence="11" type="ORF">AY586_12125</name>
</gene>
<dbReference type="Gene3D" id="1.10.760.10">
    <property type="entry name" value="Cytochrome c-like domain"/>
    <property type="match status" value="2"/>
</dbReference>
<reference evidence="11 12" key="1">
    <citation type="submission" date="2016-02" db="EMBL/GenBank/DDBJ databases">
        <title>Genome sequence of Marichromatium gracile YL-28, a purple sulfur bacterium.</title>
        <authorList>
            <person name="Zhao C."/>
            <person name="Hong X."/>
            <person name="Chen S."/>
            <person name="Yang S."/>
        </authorList>
    </citation>
    <scope>NUCLEOTIDE SEQUENCE [LARGE SCALE GENOMIC DNA]</scope>
    <source>
        <strain evidence="11 12">YL28</strain>
    </source>
</reference>
<comment type="subcellular location">
    <subcellularLocation>
        <location evidence="1">Periplasm</location>
    </subcellularLocation>
</comment>
<dbReference type="InterPro" id="IPR024167">
    <property type="entry name" value="Cytochrome_c4-like"/>
</dbReference>
<dbReference type="PRINTS" id="PR00605">
    <property type="entry name" value="CYTCHROMECIC"/>
</dbReference>
<keyword evidence="9" id="KW-0732">Signal</keyword>
<keyword evidence="12" id="KW-1185">Reference proteome</keyword>
<protein>
    <submittedName>
        <fullName evidence="11">Cytochrome C</fullName>
    </submittedName>
</protein>
<dbReference type="InterPro" id="IPR008168">
    <property type="entry name" value="Cyt_C_IC"/>
</dbReference>
<evidence type="ECO:0000256" key="9">
    <source>
        <dbReference type="SAM" id="SignalP"/>
    </source>
</evidence>
<dbReference type="EMBL" id="LSYU01000043">
    <property type="protein sequence ID" value="KXX64946.1"/>
    <property type="molecule type" value="Genomic_DNA"/>
</dbReference>